<evidence type="ECO:0000256" key="2">
    <source>
        <dbReference type="ARBA" id="ARBA00022552"/>
    </source>
</evidence>
<evidence type="ECO:0000256" key="1">
    <source>
        <dbReference type="ARBA" id="ARBA00010396"/>
    </source>
</evidence>
<evidence type="ECO:0000256" key="5">
    <source>
        <dbReference type="ARBA" id="ARBA00022691"/>
    </source>
</evidence>
<feature type="binding site" evidence="6">
    <location>
        <position position="104"/>
    </location>
    <ligand>
        <name>S-adenosyl-L-methionine</name>
        <dbReference type="ChEBI" id="CHEBI:59789"/>
    </ligand>
</feature>
<evidence type="ECO:0000313" key="8">
    <source>
        <dbReference type="Proteomes" id="UP000503399"/>
    </source>
</evidence>
<dbReference type="GO" id="GO:0005737">
    <property type="term" value="C:cytoplasm"/>
    <property type="evidence" value="ECO:0007669"/>
    <property type="project" value="UniProtKB-SubCell"/>
</dbReference>
<dbReference type="CDD" id="cd02440">
    <property type="entry name" value="AdoMet_MTases"/>
    <property type="match status" value="1"/>
</dbReference>
<dbReference type="Pfam" id="PF01795">
    <property type="entry name" value="Methyltransf_5"/>
    <property type="match status" value="1"/>
</dbReference>
<dbReference type="Gene3D" id="3.40.50.150">
    <property type="entry name" value="Vaccinia Virus protein VP39"/>
    <property type="match status" value="1"/>
</dbReference>
<dbReference type="InterPro" id="IPR023397">
    <property type="entry name" value="SAM-dep_MeTrfase_MraW_recog"/>
</dbReference>
<dbReference type="SUPFAM" id="SSF81799">
    <property type="entry name" value="Putative methyltransferase TM0872, insert domain"/>
    <property type="match status" value="1"/>
</dbReference>
<comment type="function">
    <text evidence="6">Specifically methylates the N4 position of cytidine in position 1402 (C1402) of 16S rRNA.</text>
</comment>
<dbReference type="InterPro" id="IPR002903">
    <property type="entry name" value="RsmH"/>
</dbReference>
<dbReference type="KEGG" id="hfv:R50_0952"/>
<keyword evidence="3 6" id="KW-0489">Methyltransferase</keyword>
<dbReference type="Gene3D" id="1.10.150.170">
    <property type="entry name" value="Putative methyltransferase TM0872, insert domain"/>
    <property type="match status" value="1"/>
</dbReference>
<comment type="catalytic activity">
    <reaction evidence="6">
        <text>cytidine(1402) in 16S rRNA + S-adenosyl-L-methionine = N(4)-methylcytidine(1402) in 16S rRNA + S-adenosyl-L-homocysteine + H(+)</text>
        <dbReference type="Rhea" id="RHEA:42928"/>
        <dbReference type="Rhea" id="RHEA-COMP:10286"/>
        <dbReference type="Rhea" id="RHEA-COMP:10287"/>
        <dbReference type="ChEBI" id="CHEBI:15378"/>
        <dbReference type="ChEBI" id="CHEBI:57856"/>
        <dbReference type="ChEBI" id="CHEBI:59789"/>
        <dbReference type="ChEBI" id="CHEBI:74506"/>
        <dbReference type="ChEBI" id="CHEBI:82748"/>
        <dbReference type="EC" id="2.1.1.199"/>
    </reaction>
</comment>
<dbReference type="PANTHER" id="PTHR11265:SF0">
    <property type="entry name" value="12S RRNA N4-METHYLCYTIDINE METHYLTRANSFERASE"/>
    <property type="match status" value="1"/>
</dbReference>
<keyword evidence="2 6" id="KW-0698">rRNA processing</keyword>
<proteinExistence type="inferred from homology"/>
<feature type="binding site" evidence="6">
    <location>
        <begin position="37"/>
        <end position="39"/>
    </location>
    <ligand>
        <name>S-adenosyl-L-methionine</name>
        <dbReference type="ChEBI" id="CHEBI:59789"/>
    </ligand>
</feature>
<dbReference type="PANTHER" id="PTHR11265">
    <property type="entry name" value="S-ADENOSYL-METHYLTRANSFERASE MRAW"/>
    <property type="match status" value="1"/>
</dbReference>
<gene>
    <name evidence="6 7" type="primary">rsmH</name>
    <name evidence="7" type="ORF">R50_0952</name>
</gene>
<keyword evidence="8" id="KW-1185">Reference proteome</keyword>
<evidence type="ECO:0000256" key="3">
    <source>
        <dbReference type="ARBA" id="ARBA00022603"/>
    </source>
</evidence>
<dbReference type="Proteomes" id="UP000503399">
    <property type="component" value="Chromosome"/>
</dbReference>
<comment type="similarity">
    <text evidence="1 6">Belongs to the methyltransferase superfamily. RsmH family.</text>
</comment>
<reference evidence="7 8" key="1">
    <citation type="submission" date="2020-02" db="EMBL/GenBank/DDBJ databases">
        <authorList>
            <person name="Hogendoorn C."/>
        </authorList>
    </citation>
    <scope>NUCLEOTIDE SEQUENCE [LARGE SCALE GENOMIC DNA]</scope>
    <source>
        <strain evidence="7">R501</strain>
    </source>
</reference>
<keyword evidence="4 6" id="KW-0808">Transferase</keyword>
<evidence type="ECO:0000256" key="6">
    <source>
        <dbReference type="HAMAP-Rule" id="MF_01007"/>
    </source>
</evidence>
<evidence type="ECO:0000313" key="7">
    <source>
        <dbReference type="EMBL" id="CAB1128458.1"/>
    </source>
</evidence>
<dbReference type="EC" id="2.1.1.199" evidence="6"/>
<keyword evidence="6" id="KW-0963">Cytoplasm</keyword>
<evidence type="ECO:0000256" key="4">
    <source>
        <dbReference type="ARBA" id="ARBA00022679"/>
    </source>
</evidence>
<dbReference type="NCBIfam" id="TIGR00006">
    <property type="entry name" value="16S rRNA (cytosine(1402)-N(4))-methyltransferase RsmH"/>
    <property type="match status" value="1"/>
</dbReference>
<organism evidence="7 8">
    <name type="scientific">Candidatus Hydrogenisulfobacillus filiaventi</name>
    <dbReference type="NCBI Taxonomy" id="2707344"/>
    <lineage>
        <taxon>Bacteria</taxon>
        <taxon>Bacillati</taxon>
        <taxon>Bacillota</taxon>
        <taxon>Clostridia</taxon>
        <taxon>Eubacteriales</taxon>
        <taxon>Clostridiales Family XVII. Incertae Sedis</taxon>
        <taxon>Candidatus Hydrogenisulfobacillus</taxon>
    </lineage>
</organism>
<comment type="subcellular location">
    <subcellularLocation>
        <location evidence="6">Cytoplasm</location>
    </subcellularLocation>
</comment>
<sequence length="311" mass="33334">MAADSGATHISVMPEEVLGQWITDPAGVYVDATVGLGGHSALALSRYPHLRVLGLDQDPEALALARERLAAFADRVTLVQGNFREMDRLAAGAGVAAAAGILLDLGVSSLQLDRPERGFSYQEPALEAPLDMRMDPSAPVDAATLLNTAPEAEIARVLWAYGEERWARRIAAFVAEARRRRPLRTAGDLVAVVKAAVPAGARRHGGHPARRTFQALRIWVNDELGALAGGLEAGWQLLAPGGHLVVLTFHSLEDRLVKHTFREWAAAGRGSVLLRRPLTPGPEEVAANRRARSAKLRAFVRTGALDQGEGT</sequence>
<dbReference type="AlphaFoldDB" id="A0A6F8ZF13"/>
<name>A0A6F8ZF13_9FIRM</name>
<keyword evidence="5 6" id="KW-0949">S-adenosyl-L-methionine</keyword>
<dbReference type="SUPFAM" id="SSF53335">
    <property type="entry name" value="S-adenosyl-L-methionine-dependent methyltransferases"/>
    <property type="match status" value="1"/>
</dbReference>
<dbReference type="GO" id="GO:0071424">
    <property type="term" value="F:rRNA (cytosine-N4-)-methyltransferase activity"/>
    <property type="evidence" value="ECO:0007669"/>
    <property type="project" value="UniProtKB-UniRule"/>
</dbReference>
<feature type="binding site" evidence="6">
    <location>
        <position position="83"/>
    </location>
    <ligand>
        <name>S-adenosyl-L-methionine</name>
        <dbReference type="ChEBI" id="CHEBI:59789"/>
    </ligand>
</feature>
<dbReference type="PIRSF" id="PIRSF004486">
    <property type="entry name" value="MraW"/>
    <property type="match status" value="1"/>
</dbReference>
<feature type="binding site" evidence="6">
    <location>
        <position position="56"/>
    </location>
    <ligand>
        <name>S-adenosyl-L-methionine</name>
        <dbReference type="ChEBI" id="CHEBI:59789"/>
    </ligand>
</feature>
<dbReference type="GO" id="GO:0070475">
    <property type="term" value="P:rRNA base methylation"/>
    <property type="evidence" value="ECO:0007669"/>
    <property type="project" value="UniProtKB-UniRule"/>
</dbReference>
<dbReference type="InterPro" id="IPR029063">
    <property type="entry name" value="SAM-dependent_MTases_sf"/>
</dbReference>
<feature type="binding site" evidence="6">
    <location>
        <position position="111"/>
    </location>
    <ligand>
        <name>S-adenosyl-L-methionine</name>
        <dbReference type="ChEBI" id="CHEBI:59789"/>
    </ligand>
</feature>
<protein>
    <recommendedName>
        <fullName evidence="6">Ribosomal RNA small subunit methyltransferase H</fullName>
        <ecNumber evidence="6">2.1.1.199</ecNumber>
    </recommendedName>
    <alternativeName>
        <fullName evidence="6">16S rRNA m(4)C1402 methyltransferase</fullName>
    </alternativeName>
    <alternativeName>
        <fullName evidence="6">rRNA (cytosine-N(4)-)-methyltransferase RsmH</fullName>
    </alternativeName>
</protein>
<accession>A0A6F8ZF13</accession>
<dbReference type="HAMAP" id="MF_01007">
    <property type="entry name" value="16SrRNA_methyltr_H"/>
    <property type="match status" value="1"/>
</dbReference>
<dbReference type="EMBL" id="LR778114">
    <property type="protein sequence ID" value="CAB1128458.1"/>
    <property type="molecule type" value="Genomic_DNA"/>
</dbReference>